<evidence type="ECO:0000313" key="2">
    <source>
        <dbReference type="EMBL" id="KAJ3259208.1"/>
    </source>
</evidence>
<organism evidence="2 3">
    <name type="scientific">Boothiomyces macroporosus</name>
    <dbReference type="NCBI Taxonomy" id="261099"/>
    <lineage>
        <taxon>Eukaryota</taxon>
        <taxon>Fungi</taxon>
        <taxon>Fungi incertae sedis</taxon>
        <taxon>Chytridiomycota</taxon>
        <taxon>Chytridiomycota incertae sedis</taxon>
        <taxon>Chytridiomycetes</taxon>
        <taxon>Rhizophydiales</taxon>
        <taxon>Terramycetaceae</taxon>
        <taxon>Boothiomyces</taxon>
    </lineage>
</organism>
<name>A0AAD5UM69_9FUNG</name>
<feature type="compositionally biased region" description="Polar residues" evidence="1">
    <location>
        <begin position="26"/>
        <end position="35"/>
    </location>
</feature>
<feature type="compositionally biased region" description="Low complexity" evidence="1">
    <location>
        <begin position="9"/>
        <end position="25"/>
    </location>
</feature>
<reference evidence="2" key="1">
    <citation type="submission" date="2020-05" db="EMBL/GenBank/DDBJ databases">
        <title>Phylogenomic resolution of chytrid fungi.</title>
        <authorList>
            <person name="Stajich J.E."/>
            <person name="Amses K."/>
            <person name="Simmons R."/>
            <person name="Seto K."/>
            <person name="Myers J."/>
            <person name="Bonds A."/>
            <person name="Quandt C.A."/>
            <person name="Barry K."/>
            <person name="Liu P."/>
            <person name="Grigoriev I."/>
            <person name="Longcore J.E."/>
            <person name="James T.Y."/>
        </authorList>
    </citation>
    <scope>NUCLEOTIDE SEQUENCE</scope>
    <source>
        <strain evidence="2">PLAUS21</strain>
    </source>
</reference>
<protein>
    <submittedName>
        <fullName evidence="2">Uncharacterized protein</fullName>
    </submittedName>
</protein>
<proteinExistence type="predicted"/>
<keyword evidence="3" id="KW-1185">Reference proteome</keyword>
<dbReference type="AlphaFoldDB" id="A0AAD5UM69"/>
<evidence type="ECO:0000256" key="1">
    <source>
        <dbReference type="SAM" id="MobiDB-lite"/>
    </source>
</evidence>
<gene>
    <name evidence="2" type="ORF">HK103_002855</name>
</gene>
<feature type="compositionally biased region" description="Basic and acidic residues" evidence="1">
    <location>
        <begin position="73"/>
        <end position="82"/>
    </location>
</feature>
<comment type="caution">
    <text evidence="2">The sequence shown here is derived from an EMBL/GenBank/DDBJ whole genome shotgun (WGS) entry which is preliminary data.</text>
</comment>
<dbReference type="EMBL" id="JADGKB010000020">
    <property type="protein sequence ID" value="KAJ3259208.1"/>
    <property type="molecule type" value="Genomic_DNA"/>
</dbReference>
<feature type="region of interest" description="Disordered" evidence="1">
    <location>
        <begin position="1"/>
        <end position="85"/>
    </location>
</feature>
<evidence type="ECO:0000313" key="3">
    <source>
        <dbReference type="Proteomes" id="UP001210925"/>
    </source>
</evidence>
<sequence>MSKGENIQEVASSVSGESASAPVGSQNSATQSIAASNEEVIPGSEHAESIVGSNEDKSSLNALSEPPPSIPSDESKKSKSEPAVELYDTEVKSMASVENQAATTAEPEIIEVDSVPITEVPQEQLRPVIEIDDNLNHNIEYIAEFQTREEEVSKSHKKDPVFPVRLSANAFAQETRECLQVHERVL</sequence>
<accession>A0AAD5UM69</accession>
<dbReference type="Proteomes" id="UP001210925">
    <property type="component" value="Unassembled WGS sequence"/>
</dbReference>